<dbReference type="SUPFAM" id="SSF50447">
    <property type="entry name" value="Translation proteins"/>
    <property type="match status" value="1"/>
</dbReference>
<dbReference type="Gene3D" id="6.10.250.550">
    <property type="match status" value="1"/>
</dbReference>
<dbReference type="Gene3D" id="3.10.310.40">
    <property type="match status" value="1"/>
</dbReference>
<dbReference type="FunFam" id="3.30.980.10:FF:000004">
    <property type="entry name" value="Alanine--tRNA ligase, cytoplasmic"/>
    <property type="match status" value="1"/>
</dbReference>
<dbReference type="PANTHER" id="PTHR11777:SF9">
    <property type="entry name" value="ALANINE--TRNA LIGASE, CYTOPLASMIC"/>
    <property type="match status" value="1"/>
</dbReference>
<evidence type="ECO:0000256" key="15">
    <source>
        <dbReference type="ARBA" id="ARBA00032577"/>
    </source>
</evidence>
<dbReference type="SUPFAM" id="SSF55186">
    <property type="entry name" value="ThrRS/AlaRS common domain"/>
    <property type="match status" value="1"/>
</dbReference>
<evidence type="ECO:0000259" key="17">
    <source>
        <dbReference type="PROSITE" id="PS50860"/>
    </source>
</evidence>
<evidence type="ECO:0000256" key="9">
    <source>
        <dbReference type="ARBA" id="ARBA00022833"/>
    </source>
</evidence>
<dbReference type="GO" id="GO:0006419">
    <property type="term" value="P:alanyl-tRNA aminoacylation"/>
    <property type="evidence" value="ECO:0007669"/>
    <property type="project" value="InterPro"/>
</dbReference>
<comment type="similarity">
    <text evidence="2">Belongs to the class-II aminoacyl-tRNA synthetase family.</text>
</comment>
<evidence type="ECO:0000256" key="8">
    <source>
        <dbReference type="ARBA" id="ARBA00022741"/>
    </source>
</evidence>
<dbReference type="EC" id="6.1.1.7" evidence="3"/>
<evidence type="ECO:0000256" key="3">
    <source>
        <dbReference type="ARBA" id="ARBA00013168"/>
    </source>
</evidence>
<keyword evidence="11" id="KW-0694">RNA-binding</keyword>
<sequence>RFLGYETTSASGSVLEVVDLDGRCVVVLDATPFYAESGGQIGDQGTLDGARVVDAQKQGEVVLHHLAAGEKPPAVGATVEAVVDEIRRLATMRHHTGTHLLHAALRQVLGPQATQAGSYVGPDELRFDFNFPRALTAEEIGRIEYVVNAEIFRARGVTHQEMPIAEAQARGAIAMFGEKYGDIVRVIDVPGFSTELCGGTHAHSTGQIGLLKITEEKGISAGVRRIRAVCGESALALFRTQWDVLTGLRDEFKVTTEEIPDRVAKLRDQIKERDLLISDLKGKAAAGRALNLLPEAREVAGIQVLASLLPDADGEALRSAATTLRDKLGDAIVVLGSVVDGKVAAVAAVAPDAVKRGGNAGKLVGGLLGAIGGKGGGKPDLAQGGGGEPGRLREALDTVPELVQQQLAVKA</sequence>
<keyword evidence="5" id="KW-0820">tRNA-binding</keyword>
<evidence type="ECO:0000256" key="6">
    <source>
        <dbReference type="ARBA" id="ARBA00022598"/>
    </source>
</evidence>
<evidence type="ECO:0000256" key="2">
    <source>
        <dbReference type="ARBA" id="ARBA00008226"/>
    </source>
</evidence>
<keyword evidence="8" id="KW-0547">Nucleotide-binding</keyword>
<dbReference type="Proteomes" id="UP000703893">
    <property type="component" value="Unassembled WGS sequence"/>
</dbReference>
<dbReference type="GO" id="GO:0046872">
    <property type="term" value="F:metal ion binding"/>
    <property type="evidence" value="ECO:0007669"/>
    <property type="project" value="UniProtKB-KW"/>
</dbReference>
<dbReference type="FunFam" id="3.30.54.20:FF:000001">
    <property type="entry name" value="Alanine--tRNA ligase"/>
    <property type="match status" value="1"/>
</dbReference>
<dbReference type="InterPro" id="IPR003156">
    <property type="entry name" value="DHHA1_dom"/>
</dbReference>
<dbReference type="InterPro" id="IPR009000">
    <property type="entry name" value="Transl_B-barrel_sf"/>
</dbReference>
<dbReference type="EMBL" id="VGJX01000394">
    <property type="protein sequence ID" value="MBM3274968.1"/>
    <property type="molecule type" value="Genomic_DNA"/>
</dbReference>
<dbReference type="AlphaFoldDB" id="A0A938BN45"/>
<dbReference type="GO" id="GO:0005524">
    <property type="term" value="F:ATP binding"/>
    <property type="evidence" value="ECO:0007669"/>
    <property type="project" value="UniProtKB-KW"/>
</dbReference>
<comment type="catalytic activity">
    <reaction evidence="16">
        <text>tRNA(Ala) + L-alanine + ATP = L-alanyl-tRNA(Ala) + AMP + diphosphate</text>
        <dbReference type="Rhea" id="RHEA:12540"/>
        <dbReference type="Rhea" id="RHEA-COMP:9657"/>
        <dbReference type="Rhea" id="RHEA-COMP:9923"/>
        <dbReference type="ChEBI" id="CHEBI:30616"/>
        <dbReference type="ChEBI" id="CHEBI:33019"/>
        <dbReference type="ChEBI" id="CHEBI:57972"/>
        <dbReference type="ChEBI" id="CHEBI:78442"/>
        <dbReference type="ChEBI" id="CHEBI:78497"/>
        <dbReference type="ChEBI" id="CHEBI:456215"/>
        <dbReference type="EC" id="6.1.1.7"/>
    </reaction>
</comment>
<evidence type="ECO:0000313" key="19">
    <source>
        <dbReference type="Proteomes" id="UP000703893"/>
    </source>
</evidence>
<accession>A0A938BN45</accession>
<name>A0A938BN45_9BACT</name>
<dbReference type="Gene3D" id="3.30.54.20">
    <property type="match status" value="1"/>
</dbReference>
<proteinExistence type="inferred from homology"/>
<dbReference type="FunFam" id="3.10.310.40:FF:000001">
    <property type="entry name" value="Alanine--tRNA ligase"/>
    <property type="match status" value="1"/>
</dbReference>
<feature type="domain" description="Alanyl-transfer RNA synthetases family profile" evidence="17">
    <location>
        <begin position="1"/>
        <end position="240"/>
    </location>
</feature>
<keyword evidence="7" id="KW-0479">Metal-binding</keyword>
<dbReference type="InterPro" id="IPR012947">
    <property type="entry name" value="tRNA_SAD"/>
</dbReference>
<evidence type="ECO:0000256" key="7">
    <source>
        <dbReference type="ARBA" id="ARBA00022723"/>
    </source>
</evidence>
<reference evidence="18 19" key="1">
    <citation type="submission" date="2019-03" db="EMBL/GenBank/DDBJ databases">
        <title>Lake Tanganyika Metagenome-Assembled Genomes (MAGs).</title>
        <authorList>
            <person name="Tran P."/>
        </authorList>
    </citation>
    <scope>NUCLEOTIDE SEQUENCE [LARGE SCALE GENOMIC DNA]</scope>
    <source>
        <strain evidence="18">K_DeepCast_65m_m2_236</strain>
    </source>
</reference>
<dbReference type="Gene3D" id="2.40.30.130">
    <property type="match status" value="1"/>
</dbReference>
<comment type="cofactor">
    <cofactor evidence="1">
        <name>Zn(2+)</name>
        <dbReference type="ChEBI" id="CHEBI:29105"/>
    </cofactor>
</comment>
<feature type="non-terminal residue" evidence="18">
    <location>
        <position position="1"/>
    </location>
</feature>
<evidence type="ECO:0000256" key="14">
    <source>
        <dbReference type="ARBA" id="ARBA00024779"/>
    </source>
</evidence>
<comment type="function">
    <text evidence="14">Catalyzes the attachment of alanine to tRNA(Ala) in a two-step reaction: alanine is first activated by ATP to form Ala-AMP and then transferred to the acceptor end of tRNA(Ala). Also edits incorrectly charged Ser-tRNA(Ala) and Gly-tRNA(Ala) via its editing domain.</text>
</comment>
<evidence type="ECO:0000313" key="18">
    <source>
        <dbReference type="EMBL" id="MBM3274968.1"/>
    </source>
</evidence>
<comment type="caution">
    <text evidence="18">The sequence shown here is derived from an EMBL/GenBank/DDBJ whole genome shotgun (WGS) entry which is preliminary data.</text>
</comment>
<keyword evidence="13" id="KW-0030">Aminoacyl-tRNA synthetase</keyword>
<dbReference type="PROSITE" id="PS50860">
    <property type="entry name" value="AA_TRNA_LIGASE_II_ALA"/>
    <property type="match status" value="1"/>
</dbReference>
<evidence type="ECO:0000256" key="10">
    <source>
        <dbReference type="ARBA" id="ARBA00022840"/>
    </source>
</evidence>
<dbReference type="InterPro" id="IPR050058">
    <property type="entry name" value="Ala-tRNA_ligase"/>
</dbReference>
<evidence type="ECO:0000256" key="5">
    <source>
        <dbReference type="ARBA" id="ARBA00022555"/>
    </source>
</evidence>
<dbReference type="GO" id="GO:0005829">
    <property type="term" value="C:cytosol"/>
    <property type="evidence" value="ECO:0007669"/>
    <property type="project" value="TreeGrafter"/>
</dbReference>
<dbReference type="SMART" id="SM00863">
    <property type="entry name" value="tRNA_SAD"/>
    <property type="match status" value="1"/>
</dbReference>
<dbReference type="InterPro" id="IPR018163">
    <property type="entry name" value="Thr/Ala-tRNA-synth_IIc_edit"/>
</dbReference>
<dbReference type="PANTHER" id="PTHR11777">
    <property type="entry name" value="ALANYL-TRNA SYNTHETASE"/>
    <property type="match status" value="1"/>
</dbReference>
<keyword evidence="9" id="KW-0862">Zinc</keyword>
<dbReference type="InterPro" id="IPR018165">
    <property type="entry name" value="Ala-tRNA-synth_IIc_core"/>
</dbReference>
<keyword evidence="6 18" id="KW-0436">Ligase</keyword>
<evidence type="ECO:0000256" key="11">
    <source>
        <dbReference type="ARBA" id="ARBA00022884"/>
    </source>
</evidence>
<dbReference type="GO" id="GO:0002161">
    <property type="term" value="F:aminoacyl-tRNA deacylase activity"/>
    <property type="evidence" value="ECO:0007669"/>
    <property type="project" value="TreeGrafter"/>
</dbReference>
<dbReference type="Pfam" id="PF01411">
    <property type="entry name" value="tRNA-synt_2c"/>
    <property type="match status" value="1"/>
</dbReference>
<keyword evidence="12" id="KW-0648">Protein biosynthesis</keyword>
<evidence type="ECO:0000256" key="16">
    <source>
        <dbReference type="ARBA" id="ARBA00048300"/>
    </source>
</evidence>
<dbReference type="Gene3D" id="3.30.980.10">
    <property type="entry name" value="Threonyl-trna Synthetase, Chain A, domain 2"/>
    <property type="match status" value="1"/>
</dbReference>
<dbReference type="Pfam" id="PF02272">
    <property type="entry name" value="DHHA1"/>
    <property type="match status" value="1"/>
</dbReference>
<evidence type="ECO:0000256" key="4">
    <source>
        <dbReference type="ARBA" id="ARBA00017959"/>
    </source>
</evidence>
<evidence type="ECO:0000256" key="1">
    <source>
        <dbReference type="ARBA" id="ARBA00001947"/>
    </source>
</evidence>
<organism evidence="18 19">
    <name type="scientific">Candidatus Tanganyikabacteria bacterium</name>
    <dbReference type="NCBI Taxonomy" id="2961651"/>
    <lineage>
        <taxon>Bacteria</taxon>
        <taxon>Bacillati</taxon>
        <taxon>Candidatus Sericytochromatia</taxon>
        <taxon>Candidatus Tanganyikabacteria</taxon>
    </lineage>
</organism>
<evidence type="ECO:0000256" key="13">
    <source>
        <dbReference type="ARBA" id="ARBA00023146"/>
    </source>
</evidence>
<protein>
    <recommendedName>
        <fullName evidence="4">Alanine--tRNA ligase</fullName>
        <ecNumber evidence="3">6.1.1.7</ecNumber>
    </recommendedName>
    <alternativeName>
        <fullName evidence="15">Alanyl-tRNA synthetase</fullName>
    </alternativeName>
</protein>
<gene>
    <name evidence="18" type="ORF">FJZ00_07435</name>
</gene>
<evidence type="ECO:0000256" key="12">
    <source>
        <dbReference type="ARBA" id="ARBA00022917"/>
    </source>
</evidence>
<dbReference type="GO" id="GO:0004813">
    <property type="term" value="F:alanine-tRNA ligase activity"/>
    <property type="evidence" value="ECO:0007669"/>
    <property type="project" value="UniProtKB-EC"/>
</dbReference>
<keyword evidence="10" id="KW-0067">ATP-binding</keyword>
<dbReference type="InterPro" id="IPR018164">
    <property type="entry name" value="Ala-tRNA-synth_IIc_N"/>
</dbReference>
<dbReference type="Pfam" id="PF07973">
    <property type="entry name" value="tRNA_SAD"/>
    <property type="match status" value="1"/>
</dbReference>
<dbReference type="GO" id="GO:0000049">
    <property type="term" value="F:tRNA binding"/>
    <property type="evidence" value="ECO:0007669"/>
    <property type="project" value="UniProtKB-KW"/>
</dbReference>